<dbReference type="SUPFAM" id="SSF141000">
    <property type="entry name" value="Glu-tRNAGln amidotransferase C subunit"/>
    <property type="match status" value="1"/>
</dbReference>
<name>A0A5C1A9G3_9BACT</name>
<comment type="subunit">
    <text evidence="1">Heterotrimer of A, B and C subunits.</text>
</comment>
<dbReference type="Proteomes" id="UP000324974">
    <property type="component" value="Chromosome"/>
</dbReference>
<dbReference type="GO" id="GO:0006412">
    <property type="term" value="P:translation"/>
    <property type="evidence" value="ECO:0007669"/>
    <property type="project" value="UniProtKB-UniRule"/>
</dbReference>
<keyword evidence="1" id="KW-0547">Nucleotide-binding</keyword>
<dbReference type="OrthoDB" id="9813938at2"/>
<accession>A0A5C1A9G3</accession>
<dbReference type="RefSeq" id="WP_149109704.1">
    <property type="nucleotide sequence ID" value="NZ_CP042425.1"/>
</dbReference>
<keyword evidence="1" id="KW-0436">Ligase</keyword>
<comment type="similarity">
    <text evidence="1">Belongs to the GatC family.</text>
</comment>
<gene>
    <name evidence="1" type="primary">gatC</name>
    <name evidence="2" type="ORF">PX52LOC_01741</name>
</gene>
<evidence type="ECO:0000313" key="2">
    <source>
        <dbReference type="EMBL" id="QEL14843.1"/>
    </source>
</evidence>
<dbReference type="InterPro" id="IPR036113">
    <property type="entry name" value="Asp/Glu-ADT_sf_sub_c"/>
</dbReference>
<dbReference type="HAMAP" id="MF_00122">
    <property type="entry name" value="GatC"/>
    <property type="match status" value="1"/>
</dbReference>
<dbReference type="AlphaFoldDB" id="A0A5C1A9G3"/>
<dbReference type="Gene3D" id="1.10.20.60">
    <property type="entry name" value="Glu-tRNAGln amidotransferase C subunit, N-terminal domain"/>
    <property type="match status" value="1"/>
</dbReference>
<comment type="function">
    <text evidence="1">Allows the formation of correctly charged Asn-tRNA(Asn) or Gln-tRNA(Gln) through the transamidation of misacylated Asp-tRNA(Asn) or Glu-tRNA(Gln) in organisms which lack either or both of asparaginyl-tRNA or glutaminyl-tRNA synthetases. The reaction takes place in the presence of glutamine and ATP through an activated phospho-Asp-tRNA(Asn) or phospho-Glu-tRNA(Gln).</text>
</comment>
<dbReference type="EMBL" id="CP042425">
    <property type="protein sequence ID" value="QEL14843.1"/>
    <property type="molecule type" value="Genomic_DNA"/>
</dbReference>
<keyword evidence="3" id="KW-1185">Reference proteome</keyword>
<keyword evidence="2" id="KW-0808">Transferase</keyword>
<proteinExistence type="inferred from homology"/>
<dbReference type="GO" id="GO:0016740">
    <property type="term" value="F:transferase activity"/>
    <property type="evidence" value="ECO:0007669"/>
    <property type="project" value="UniProtKB-KW"/>
</dbReference>
<comment type="catalytic activity">
    <reaction evidence="1">
        <text>L-glutamyl-tRNA(Gln) + L-glutamine + ATP + H2O = L-glutaminyl-tRNA(Gln) + L-glutamate + ADP + phosphate + H(+)</text>
        <dbReference type="Rhea" id="RHEA:17521"/>
        <dbReference type="Rhea" id="RHEA-COMP:9681"/>
        <dbReference type="Rhea" id="RHEA-COMP:9684"/>
        <dbReference type="ChEBI" id="CHEBI:15377"/>
        <dbReference type="ChEBI" id="CHEBI:15378"/>
        <dbReference type="ChEBI" id="CHEBI:29985"/>
        <dbReference type="ChEBI" id="CHEBI:30616"/>
        <dbReference type="ChEBI" id="CHEBI:43474"/>
        <dbReference type="ChEBI" id="CHEBI:58359"/>
        <dbReference type="ChEBI" id="CHEBI:78520"/>
        <dbReference type="ChEBI" id="CHEBI:78521"/>
        <dbReference type="ChEBI" id="CHEBI:456216"/>
    </reaction>
</comment>
<keyword evidence="1" id="KW-0067">ATP-binding</keyword>
<organism evidence="2 3">
    <name type="scientific">Limnoglobus roseus</name>
    <dbReference type="NCBI Taxonomy" id="2598579"/>
    <lineage>
        <taxon>Bacteria</taxon>
        <taxon>Pseudomonadati</taxon>
        <taxon>Planctomycetota</taxon>
        <taxon>Planctomycetia</taxon>
        <taxon>Gemmatales</taxon>
        <taxon>Gemmataceae</taxon>
        <taxon>Limnoglobus</taxon>
    </lineage>
</organism>
<dbReference type="GO" id="GO:0050566">
    <property type="term" value="F:asparaginyl-tRNA synthase (glutamine-hydrolyzing) activity"/>
    <property type="evidence" value="ECO:0007669"/>
    <property type="project" value="RHEA"/>
</dbReference>
<dbReference type="NCBIfam" id="TIGR00135">
    <property type="entry name" value="gatC"/>
    <property type="match status" value="1"/>
</dbReference>
<keyword evidence="1" id="KW-0648">Protein biosynthesis</keyword>
<dbReference type="EC" id="6.3.5.-" evidence="1"/>
<dbReference type="GO" id="GO:0006450">
    <property type="term" value="P:regulation of translational fidelity"/>
    <property type="evidence" value="ECO:0007669"/>
    <property type="project" value="InterPro"/>
</dbReference>
<reference evidence="3" key="1">
    <citation type="submission" date="2019-08" db="EMBL/GenBank/DDBJ databases">
        <title>Limnoglobus roseus gen. nov., sp. nov., a novel freshwater planctomycete with a giant genome from the family Gemmataceae.</title>
        <authorList>
            <person name="Kulichevskaya I.S."/>
            <person name="Naumoff D.G."/>
            <person name="Miroshnikov K."/>
            <person name="Ivanova A."/>
            <person name="Philippov D.A."/>
            <person name="Hakobyan A."/>
            <person name="Rijpstra I.C."/>
            <person name="Sinninghe Damste J.S."/>
            <person name="Liesack W."/>
            <person name="Dedysh S.N."/>
        </authorList>
    </citation>
    <scope>NUCLEOTIDE SEQUENCE [LARGE SCALE GENOMIC DNA]</scope>
    <source>
        <strain evidence="3">PX52</strain>
    </source>
</reference>
<dbReference type="Pfam" id="PF02686">
    <property type="entry name" value="GatC"/>
    <property type="match status" value="1"/>
</dbReference>
<dbReference type="InterPro" id="IPR003837">
    <property type="entry name" value="GatC"/>
</dbReference>
<dbReference type="KEGG" id="lrs:PX52LOC_01741"/>
<protein>
    <recommendedName>
        <fullName evidence="1">Aspartyl/glutamyl-tRNA(Asn/Gln) amidotransferase subunit C</fullName>
        <shortName evidence="1">Asp/Glu-ADT subunit C</shortName>
        <ecNumber evidence="1">6.3.5.-</ecNumber>
    </recommendedName>
</protein>
<dbReference type="GO" id="GO:0005524">
    <property type="term" value="F:ATP binding"/>
    <property type="evidence" value="ECO:0007669"/>
    <property type="project" value="UniProtKB-KW"/>
</dbReference>
<sequence length="102" mass="11078">MSLTLDEVRKVAKLARLEMSDADLATMQKQLSAILDYVDQLGQLNTDGVEPLAHPLPVANVFREDVIGTCLTPDEALANAPNRLADFFGVPAVFDTDEPVSH</sequence>
<dbReference type="PANTHER" id="PTHR15004">
    <property type="entry name" value="GLUTAMYL-TRNA(GLN) AMIDOTRANSFERASE SUBUNIT C, MITOCHONDRIAL"/>
    <property type="match status" value="1"/>
</dbReference>
<dbReference type="GO" id="GO:0050567">
    <property type="term" value="F:glutaminyl-tRNA synthase (glutamine-hydrolyzing) activity"/>
    <property type="evidence" value="ECO:0007669"/>
    <property type="project" value="UniProtKB-UniRule"/>
</dbReference>
<comment type="catalytic activity">
    <reaction evidence="1">
        <text>L-aspartyl-tRNA(Asn) + L-glutamine + ATP + H2O = L-asparaginyl-tRNA(Asn) + L-glutamate + ADP + phosphate + 2 H(+)</text>
        <dbReference type="Rhea" id="RHEA:14513"/>
        <dbReference type="Rhea" id="RHEA-COMP:9674"/>
        <dbReference type="Rhea" id="RHEA-COMP:9677"/>
        <dbReference type="ChEBI" id="CHEBI:15377"/>
        <dbReference type="ChEBI" id="CHEBI:15378"/>
        <dbReference type="ChEBI" id="CHEBI:29985"/>
        <dbReference type="ChEBI" id="CHEBI:30616"/>
        <dbReference type="ChEBI" id="CHEBI:43474"/>
        <dbReference type="ChEBI" id="CHEBI:58359"/>
        <dbReference type="ChEBI" id="CHEBI:78515"/>
        <dbReference type="ChEBI" id="CHEBI:78516"/>
        <dbReference type="ChEBI" id="CHEBI:456216"/>
    </reaction>
</comment>
<dbReference type="PANTHER" id="PTHR15004:SF0">
    <property type="entry name" value="GLUTAMYL-TRNA(GLN) AMIDOTRANSFERASE SUBUNIT C, MITOCHONDRIAL"/>
    <property type="match status" value="1"/>
</dbReference>
<dbReference type="GO" id="GO:0070681">
    <property type="term" value="P:glutaminyl-tRNAGln biosynthesis via transamidation"/>
    <property type="evidence" value="ECO:0007669"/>
    <property type="project" value="TreeGrafter"/>
</dbReference>
<evidence type="ECO:0000313" key="3">
    <source>
        <dbReference type="Proteomes" id="UP000324974"/>
    </source>
</evidence>
<evidence type="ECO:0000256" key="1">
    <source>
        <dbReference type="HAMAP-Rule" id="MF_00122"/>
    </source>
</evidence>